<feature type="domain" description="HTH araC/xylS-type" evidence="4">
    <location>
        <begin position="199"/>
        <end position="297"/>
    </location>
</feature>
<dbReference type="PROSITE" id="PS00041">
    <property type="entry name" value="HTH_ARAC_FAMILY_1"/>
    <property type="match status" value="1"/>
</dbReference>
<dbReference type="InterPro" id="IPR009057">
    <property type="entry name" value="Homeodomain-like_sf"/>
</dbReference>
<dbReference type="RefSeq" id="WP_343972616.1">
    <property type="nucleotide sequence ID" value="NZ_BAAAHK010000009.1"/>
</dbReference>
<dbReference type="InterPro" id="IPR018062">
    <property type="entry name" value="HTH_AraC-typ_CS"/>
</dbReference>
<dbReference type="SMART" id="SM00342">
    <property type="entry name" value="HTH_ARAC"/>
    <property type="match status" value="1"/>
</dbReference>
<dbReference type="PANTHER" id="PTHR46796:SF13">
    <property type="entry name" value="HTH-TYPE TRANSCRIPTIONAL ACTIVATOR RHAS"/>
    <property type="match status" value="1"/>
</dbReference>
<dbReference type="Pfam" id="PF12833">
    <property type="entry name" value="HTH_18"/>
    <property type="match status" value="1"/>
</dbReference>
<reference evidence="6" key="1">
    <citation type="journal article" date="2019" name="Int. J. Syst. Evol. Microbiol.">
        <title>The Global Catalogue of Microorganisms (GCM) 10K type strain sequencing project: providing services to taxonomists for standard genome sequencing and annotation.</title>
        <authorList>
            <consortium name="The Broad Institute Genomics Platform"/>
            <consortium name="The Broad Institute Genome Sequencing Center for Infectious Disease"/>
            <person name="Wu L."/>
            <person name="Ma J."/>
        </authorList>
    </citation>
    <scope>NUCLEOTIDE SEQUENCE [LARGE SCALE GENOMIC DNA]</scope>
    <source>
        <strain evidence="6">JCM 10977</strain>
    </source>
</reference>
<protein>
    <submittedName>
        <fullName evidence="5">AraC family transcriptional regulator</fullName>
    </submittedName>
</protein>
<evidence type="ECO:0000259" key="4">
    <source>
        <dbReference type="PROSITE" id="PS01124"/>
    </source>
</evidence>
<dbReference type="EMBL" id="BAAAHK010000009">
    <property type="protein sequence ID" value="GAA0946475.1"/>
    <property type="molecule type" value="Genomic_DNA"/>
</dbReference>
<dbReference type="Pfam" id="PF12852">
    <property type="entry name" value="Cupin_6"/>
    <property type="match status" value="1"/>
</dbReference>
<evidence type="ECO:0000256" key="1">
    <source>
        <dbReference type="ARBA" id="ARBA00023015"/>
    </source>
</evidence>
<gene>
    <name evidence="5" type="ORF">GCM10009554_42360</name>
</gene>
<organism evidence="5 6">
    <name type="scientific">Kribbella koreensis</name>
    <dbReference type="NCBI Taxonomy" id="57909"/>
    <lineage>
        <taxon>Bacteria</taxon>
        <taxon>Bacillati</taxon>
        <taxon>Actinomycetota</taxon>
        <taxon>Actinomycetes</taxon>
        <taxon>Propionibacteriales</taxon>
        <taxon>Kribbellaceae</taxon>
        <taxon>Kribbella</taxon>
    </lineage>
</organism>
<dbReference type="PROSITE" id="PS01124">
    <property type="entry name" value="HTH_ARAC_FAMILY_2"/>
    <property type="match status" value="1"/>
</dbReference>
<name>A0ABP4B5R9_9ACTN</name>
<sequence length="300" mass="31982">MDPLDELLYAVRANGAVLGTPVLPTGSALRFTDAAALTLCTPLRGEGWLLVDDQTIHLKPGDTTVVRGPAPFVFTTDPTATPDPIDVTCDGTVGATPLRPADAGPAAGGGTVLLAGAYYIRQQLPRRLLHALPPVMIVEDDYDCAPLLAYLEDNLAAGKLGRQVSLDRLLDWLMVCTLRDWFDLNSPRWYTALSDDVIGPVLQAMHSSPAAPWTLASLAEHAKVSRTTLARRFTDLTGESPLGYLTDLRMTLAADLLAEPGASVAAVARRIGYADAYSFSTAFKRERGVSPSNLSQPAGV</sequence>
<dbReference type="Proteomes" id="UP001500542">
    <property type="component" value="Unassembled WGS sequence"/>
</dbReference>
<evidence type="ECO:0000256" key="3">
    <source>
        <dbReference type="ARBA" id="ARBA00023163"/>
    </source>
</evidence>
<proteinExistence type="predicted"/>
<keyword evidence="1" id="KW-0805">Transcription regulation</keyword>
<evidence type="ECO:0000256" key="2">
    <source>
        <dbReference type="ARBA" id="ARBA00023125"/>
    </source>
</evidence>
<dbReference type="InterPro" id="IPR018060">
    <property type="entry name" value="HTH_AraC"/>
</dbReference>
<dbReference type="PANTHER" id="PTHR46796">
    <property type="entry name" value="HTH-TYPE TRANSCRIPTIONAL ACTIVATOR RHAS-RELATED"/>
    <property type="match status" value="1"/>
</dbReference>
<dbReference type="InterPro" id="IPR032783">
    <property type="entry name" value="AraC_lig"/>
</dbReference>
<dbReference type="Gene3D" id="1.10.10.60">
    <property type="entry name" value="Homeodomain-like"/>
    <property type="match status" value="1"/>
</dbReference>
<keyword evidence="6" id="KW-1185">Reference proteome</keyword>
<keyword evidence="2" id="KW-0238">DNA-binding</keyword>
<dbReference type="InterPro" id="IPR050204">
    <property type="entry name" value="AraC_XylS_family_regulators"/>
</dbReference>
<evidence type="ECO:0000313" key="6">
    <source>
        <dbReference type="Proteomes" id="UP001500542"/>
    </source>
</evidence>
<comment type="caution">
    <text evidence="5">The sequence shown here is derived from an EMBL/GenBank/DDBJ whole genome shotgun (WGS) entry which is preliminary data.</text>
</comment>
<keyword evidence="3" id="KW-0804">Transcription</keyword>
<evidence type="ECO:0000313" key="5">
    <source>
        <dbReference type="EMBL" id="GAA0946475.1"/>
    </source>
</evidence>
<accession>A0ABP4B5R9</accession>
<dbReference type="SUPFAM" id="SSF46689">
    <property type="entry name" value="Homeodomain-like"/>
    <property type="match status" value="2"/>
</dbReference>